<feature type="transmembrane region" description="Helical" evidence="11">
    <location>
        <begin position="12"/>
        <end position="33"/>
    </location>
</feature>
<keyword evidence="4" id="KW-0145">Chemotaxis</keyword>
<evidence type="ECO:0000259" key="12">
    <source>
        <dbReference type="PROSITE" id="PS50111"/>
    </source>
</evidence>
<feature type="domain" description="Methyl-accepting transducer" evidence="12">
    <location>
        <begin position="441"/>
        <end position="677"/>
    </location>
</feature>
<dbReference type="CDD" id="cd06225">
    <property type="entry name" value="HAMP"/>
    <property type="match status" value="1"/>
</dbReference>
<dbReference type="SMART" id="SM00283">
    <property type="entry name" value="MA"/>
    <property type="match status" value="1"/>
</dbReference>
<organism evidence="14 15">
    <name type="scientific">Pseudomonas fluorescens</name>
    <dbReference type="NCBI Taxonomy" id="294"/>
    <lineage>
        <taxon>Bacteria</taxon>
        <taxon>Pseudomonadati</taxon>
        <taxon>Pseudomonadota</taxon>
        <taxon>Gammaproteobacteria</taxon>
        <taxon>Pseudomonadales</taxon>
        <taxon>Pseudomonadaceae</taxon>
        <taxon>Pseudomonas</taxon>
    </lineage>
</organism>
<keyword evidence="3" id="KW-0488">Methylation</keyword>
<evidence type="ECO:0000256" key="2">
    <source>
        <dbReference type="ARBA" id="ARBA00022475"/>
    </source>
</evidence>
<dbReference type="Pfam" id="PF22673">
    <property type="entry name" value="MCP-like_PDC_1"/>
    <property type="match status" value="1"/>
</dbReference>
<dbReference type="Pfam" id="PF00015">
    <property type="entry name" value="MCPsignal"/>
    <property type="match status" value="1"/>
</dbReference>
<evidence type="ECO:0000256" key="4">
    <source>
        <dbReference type="ARBA" id="ARBA00022500"/>
    </source>
</evidence>
<dbReference type="Gene3D" id="3.30.450.20">
    <property type="entry name" value="PAS domain"/>
    <property type="match status" value="1"/>
</dbReference>
<dbReference type="Proteomes" id="UP000325723">
    <property type="component" value="Unassembled WGS sequence"/>
</dbReference>
<dbReference type="EMBL" id="CABVIE010000005">
    <property type="protein sequence ID" value="VVO82063.1"/>
    <property type="molecule type" value="Genomic_DNA"/>
</dbReference>
<evidence type="ECO:0000313" key="14">
    <source>
        <dbReference type="EMBL" id="VVO82063.1"/>
    </source>
</evidence>
<feature type="domain" description="HAMP" evidence="13">
    <location>
        <begin position="382"/>
        <end position="436"/>
    </location>
</feature>
<dbReference type="GO" id="GO:0005886">
    <property type="term" value="C:plasma membrane"/>
    <property type="evidence" value="ECO:0007669"/>
    <property type="project" value="UniProtKB-SubCell"/>
</dbReference>
<proteinExistence type="inferred from homology"/>
<comment type="subcellular location">
    <subcellularLocation>
        <location evidence="1">Cell membrane</location>
        <topology evidence="1">Multi-pass membrane protein</topology>
    </subcellularLocation>
</comment>
<evidence type="ECO:0000256" key="1">
    <source>
        <dbReference type="ARBA" id="ARBA00004651"/>
    </source>
</evidence>
<dbReference type="FunFam" id="1.10.287.950:FF:000001">
    <property type="entry name" value="Methyl-accepting chemotaxis sensory transducer"/>
    <property type="match status" value="1"/>
</dbReference>
<dbReference type="InterPro" id="IPR003660">
    <property type="entry name" value="HAMP_dom"/>
</dbReference>
<name>A0A8H2RR71_PSEFL</name>
<dbReference type="Pfam" id="PF00672">
    <property type="entry name" value="HAMP"/>
    <property type="match status" value="1"/>
</dbReference>
<dbReference type="Gene3D" id="1.10.287.950">
    <property type="entry name" value="Methyl-accepting chemotaxis protein"/>
    <property type="match status" value="1"/>
</dbReference>
<gene>
    <name evidence="14" type="primary">mcpU_2</name>
    <name evidence="14" type="ORF">PS900_01869</name>
</gene>
<dbReference type="GO" id="GO:0006935">
    <property type="term" value="P:chemotaxis"/>
    <property type="evidence" value="ECO:0007669"/>
    <property type="project" value="UniProtKB-KW"/>
</dbReference>
<keyword evidence="6 11" id="KW-1133">Transmembrane helix</keyword>
<keyword evidence="8 10" id="KW-0807">Transducer</keyword>
<evidence type="ECO:0000313" key="15">
    <source>
        <dbReference type="Proteomes" id="UP000325723"/>
    </source>
</evidence>
<comment type="similarity">
    <text evidence="9">Belongs to the methyl-accepting chemotaxis (MCP) protein family.</text>
</comment>
<reference evidence="14 15" key="1">
    <citation type="submission" date="2019-09" db="EMBL/GenBank/DDBJ databases">
        <authorList>
            <person name="Chandra G."/>
            <person name="Truman W A."/>
        </authorList>
    </citation>
    <scope>NUCLEOTIDE SEQUENCE [LARGE SCALE GENOMIC DNA]</scope>
    <source>
        <strain evidence="14">PS900</strain>
    </source>
</reference>
<sequence length="713" mass="76650">MILLRDTIKFRMLVMVGACLGLVVILLVAISIYRTNKNTGLVSAEAQTLLKDSANTMLLAEGALQSSSVQKYFQAGYHVGLDLAENAVQFRRMVLGGDLEALTARRELTKLVADSLVRHSELLSLYIVFEPNSLDGHDNDFIGRKELGSNETGRFSIYAAQQDGRLVLQPTAEALISDTTIMLDGTPFNKWYTCPKSTGKPCLLSPYFDESSGRKTLITTLSFPLIEDGKVLGVVGMDISLESVQQLVQGSSKKLFGGAGQVSIFSPTGLLAGHSGDAEKLGLQLVQAGVGDALNLESSVKSGLTSLGVINNNQRVAVPVQPIPGSSYWGVVLDIPSDVVMQPANALKVKLDERNFVDAAWSSVYGLVALVFGLIMVSVIARRITVPIHRISEMLREVAGSGGDLTKRLQYPRNDELGLLVKWFNAFLDKLQPMMSELKRLVLEAHSNADRSAIISSKINTEMQQQYREIDQAATASNEMSSSAQEVACSATRAADATGVASIATQDGLRVIRSTSETIEGLAKDLSMAMSKIEGLTGSSERIGNVLEVIQAVAEQTNLLALNAAIEAARAGEAGRGFAVVADEVRNLASNTSDSIEEIRDVIQQLQRNTLETVSAMKKGSAQAGVAVKHVSQASEAFDRIKESVGIISEMNFQIAAAVEEQSRVAEEVSQNVVTIRDVTESLSAQAQESQQVSRSINSLAIKQQALANQFVT</sequence>
<feature type="transmembrane region" description="Helical" evidence="11">
    <location>
        <begin position="359"/>
        <end position="381"/>
    </location>
</feature>
<dbReference type="PROSITE" id="PS50111">
    <property type="entry name" value="CHEMOTAXIS_TRANSDUC_2"/>
    <property type="match status" value="1"/>
</dbReference>
<dbReference type="PANTHER" id="PTHR32089">
    <property type="entry name" value="METHYL-ACCEPTING CHEMOTAXIS PROTEIN MCPB"/>
    <property type="match status" value="1"/>
</dbReference>
<evidence type="ECO:0000256" key="10">
    <source>
        <dbReference type="PROSITE-ProRule" id="PRU00284"/>
    </source>
</evidence>
<evidence type="ECO:0000256" key="3">
    <source>
        <dbReference type="ARBA" id="ARBA00022481"/>
    </source>
</evidence>
<evidence type="ECO:0000256" key="8">
    <source>
        <dbReference type="ARBA" id="ARBA00023224"/>
    </source>
</evidence>
<dbReference type="PANTHER" id="PTHR32089:SF120">
    <property type="entry name" value="METHYL-ACCEPTING CHEMOTAXIS PROTEIN TLPQ"/>
    <property type="match status" value="1"/>
</dbReference>
<dbReference type="GO" id="GO:0007165">
    <property type="term" value="P:signal transduction"/>
    <property type="evidence" value="ECO:0007669"/>
    <property type="project" value="UniProtKB-KW"/>
</dbReference>
<dbReference type="CDD" id="cd12913">
    <property type="entry name" value="PDC1_MCP_like"/>
    <property type="match status" value="1"/>
</dbReference>
<dbReference type="PROSITE" id="PS50885">
    <property type="entry name" value="HAMP"/>
    <property type="match status" value="1"/>
</dbReference>
<dbReference type="AlphaFoldDB" id="A0A8H2RR71"/>
<keyword evidence="7 11" id="KW-0472">Membrane</keyword>
<evidence type="ECO:0000256" key="9">
    <source>
        <dbReference type="ARBA" id="ARBA00029447"/>
    </source>
</evidence>
<comment type="caution">
    <text evidence="14">The sequence shown here is derived from an EMBL/GenBank/DDBJ whole genome shotgun (WGS) entry which is preliminary data.</text>
</comment>
<dbReference type="SMART" id="SM00304">
    <property type="entry name" value="HAMP"/>
    <property type="match status" value="1"/>
</dbReference>
<accession>A0A8H2RR71</accession>
<keyword evidence="5 11" id="KW-0812">Transmembrane</keyword>
<evidence type="ECO:0000256" key="5">
    <source>
        <dbReference type="ARBA" id="ARBA00022692"/>
    </source>
</evidence>
<keyword evidence="2" id="KW-1003">Cell membrane</keyword>
<evidence type="ECO:0000256" key="11">
    <source>
        <dbReference type="SAM" id="Phobius"/>
    </source>
</evidence>
<dbReference type="CDD" id="cd11386">
    <property type="entry name" value="MCP_signal"/>
    <property type="match status" value="1"/>
</dbReference>
<protein>
    <submittedName>
        <fullName evidence="14">Methyl-accepting chemotaxis protein McpU</fullName>
    </submittedName>
</protein>
<evidence type="ECO:0000259" key="13">
    <source>
        <dbReference type="PROSITE" id="PS50885"/>
    </source>
</evidence>
<dbReference type="InterPro" id="IPR004089">
    <property type="entry name" value="MCPsignal_dom"/>
</dbReference>
<evidence type="ECO:0000256" key="6">
    <source>
        <dbReference type="ARBA" id="ARBA00022989"/>
    </source>
</evidence>
<evidence type="ECO:0000256" key="7">
    <source>
        <dbReference type="ARBA" id="ARBA00023136"/>
    </source>
</evidence>
<dbReference type="SUPFAM" id="SSF58104">
    <property type="entry name" value="Methyl-accepting chemotaxis protein (MCP) signaling domain"/>
    <property type="match status" value="1"/>
</dbReference>